<evidence type="ECO:0000256" key="1">
    <source>
        <dbReference type="ARBA" id="ARBA00001974"/>
    </source>
</evidence>
<dbReference type="EC" id="1.4.3.3" evidence="6"/>
<feature type="region of interest" description="Disordered" evidence="9">
    <location>
        <begin position="94"/>
        <end position="121"/>
    </location>
</feature>
<evidence type="ECO:0000256" key="5">
    <source>
        <dbReference type="ARBA" id="ARBA00023002"/>
    </source>
</evidence>
<comment type="catalytic activity">
    <reaction evidence="8">
        <text>a D-alpha-amino acid + O2 + H2O = a 2-oxocarboxylate + H2O2 + NH4(+)</text>
        <dbReference type="Rhea" id="RHEA:21816"/>
        <dbReference type="ChEBI" id="CHEBI:15377"/>
        <dbReference type="ChEBI" id="CHEBI:15379"/>
        <dbReference type="ChEBI" id="CHEBI:16240"/>
        <dbReference type="ChEBI" id="CHEBI:28938"/>
        <dbReference type="ChEBI" id="CHEBI:35179"/>
        <dbReference type="ChEBI" id="CHEBI:59871"/>
        <dbReference type="EC" id="1.4.3.3"/>
    </reaction>
    <physiologicalReaction direction="left-to-right" evidence="8">
        <dbReference type="Rhea" id="RHEA:21817"/>
    </physiologicalReaction>
</comment>
<keyword evidence="5" id="KW-0560">Oxidoreductase</keyword>
<dbReference type="GO" id="GO:0019478">
    <property type="term" value="P:D-amino acid catabolic process"/>
    <property type="evidence" value="ECO:0007669"/>
    <property type="project" value="TreeGrafter"/>
</dbReference>
<evidence type="ECO:0000313" key="12">
    <source>
        <dbReference type="Proteomes" id="UP000254869"/>
    </source>
</evidence>
<dbReference type="Pfam" id="PF01266">
    <property type="entry name" value="DAO"/>
    <property type="match status" value="1"/>
</dbReference>
<feature type="compositionally biased region" description="Low complexity" evidence="9">
    <location>
        <begin position="97"/>
        <end position="109"/>
    </location>
</feature>
<accession>A0A370HYA9</accession>
<feature type="domain" description="FAD dependent oxidoreductase" evidence="10">
    <location>
        <begin position="6"/>
        <end position="95"/>
    </location>
</feature>
<keyword evidence="4" id="KW-0274">FAD</keyword>
<dbReference type="PANTHER" id="PTHR11530">
    <property type="entry name" value="D-AMINO ACID OXIDASE"/>
    <property type="match status" value="1"/>
</dbReference>
<evidence type="ECO:0000259" key="10">
    <source>
        <dbReference type="Pfam" id="PF01266"/>
    </source>
</evidence>
<evidence type="ECO:0000256" key="9">
    <source>
        <dbReference type="SAM" id="MobiDB-lite"/>
    </source>
</evidence>
<dbReference type="RefSeq" id="WP_068004821.1">
    <property type="nucleotide sequence ID" value="NZ_QQBC01000010.1"/>
</dbReference>
<name>A0A370HYA9_9NOCA</name>
<evidence type="ECO:0000313" key="11">
    <source>
        <dbReference type="EMBL" id="RDI63478.1"/>
    </source>
</evidence>
<evidence type="ECO:0000256" key="3">
    <source>
        <dbReference type="ARBA" id="ARBA00022630"/>
    </source>
</evidence>
<comment type="caution">
    <text evidence="11">The sequence shown here is derived from an EMBL/GenBank/DDBJ whole genome shotgun (WGS) entry which is preliminary data.</text>
</comment>
<dbReference type="PANTHER" id="PTHR11530:SF11">
    <property type="entry name" value="D-ASPARTATE OXIDASE"/>
    <property type="match status" value="1"/>
</dbReference>
<dbReference type="GO" id="GO:0071949">
    <property type="term" value="F:FAD binding"/>
    <property type="evidence" value="ECO:0007669"/>
    <property type="project" value="InterPro"/>
</dbReference>
<organism evidence="11 12">
    <name type="scientific">Nocardia pseudobrasiliensis</name>
    <dbReference type="NCBI Taxonomy" id="45979"/>
    <lineage>
        <taxon>Bacteria</taxon>
        <taxon>Bacillati</taxon>
        <taxon>Actinomycetota</taxon>
        <taxon>Actinomycetes</taxon>
        <taxon>Mycobacteriales</taxon>
        <taxon>Nocardiaceae</taxon>
        <taxon>Nocardia</taxon>
    </lineage>
</organism>
<evidence type="ECO:0000256" key="4">
    <source>
        <dbReference type="ARBA" id="ARBA00022827"/>
    </source>
</evidence>
<dbReference type="EMBL" id="QQBC01000010">
    <property type="protein sequence ID" value="RDI63478.1"/>
    <property type="molecule type" value="Genomic_DNA"/>
</dbReference>
<dbReference type="AlphaFoldDB" id="A0A370HYA9"/>
<evidence type="ECO:0000256" key="6">
    <source>
        <dbReference type="ARBA" id="ARBA00039101"/>
    </source>
</evidence>
<evidence type="ECO:0000256" key="8">
    <source>
        <dbReference type="ARBA" id="ARBA00049547"/>
    </source>
</evidence>
<proteinExistence type="inferred from homology"/>
<sequence length="121" mass="12245">MSTIDDVLIVGAGVIGLTTAVSLAEAGVGVRIWTRERPEDTTSAVAGAIWGRGPGVQEPRERIAAWSGATVGVLNELAERPGTGVRVAEGLEATREPGASAGAADGAPGARDDLPPGYVDR</sequence>
<comment type="similarity">
    <text evidence="2">Belongs to the DAMOX/DASOX family.</text>
</comment>
<dbReference type="SUPFAM" id="SSF51971">
    <property type="entry name" value="Nucleotide-binding domain"/>
    <property type="match status" value="1"/>
</dbReference>
<comment type="cofactor">
    <cofactor evidence="1">
        <name>FAD</name>
        <dbReference type="ChEBI" id="CHEBI:57692"/>
    </cofactor>
</comment>
<gene>
    <name evidence="11" type="ORF">DFR76_110175</name>
</gene>
<dbReference type="STRING" id="1210086.GCA_001613105_05961"/>
<dbReference type="InterPro" id="IPR006076">
    <property type="entry name" value="FAD-dep_OxRdtase"/>
</dbReference>
<keyword evidence="3" id="KW-0285">Flavoprotein</keyword>
<dbReference type="Proteomes" id="UP000254869">
    <property type="component" value="Unassembled WGS sequence"/>
</dbReference>
<reference evidence="11 12" key="1">
    <citation type="submission" date="2018-07" db="EMBL/GenBank/DDBJ databases">
        <title>Genomic Encyclopedia of Type Strains, Phase IV (KMG-IV): sequencing the most valuable type-strain genomes for metagenomic binning, comparative biology and taxonomic classification.</title>
        <authorList>
            <person name="Goeker M."/>
        </authorList>
    </citation>
    <scope>NUCLEOTIDE SEQUENCE [LARGE SCALE GENOMIC DNA]</scope>
    <source>
        <strain evidence="11 12">DSM 44290</strain>
    </source>
</reference>
<feature type="compositionally biased region" description="Basic and acidic residues" evidence="9">
    <location>
        <begin position="110"/>
        <end position="121"/>
    </location>
</feature>
<evidence type="ECO:0000256" key="2">
    <source>
        <dbReference type="ARBA" id="ARBA00006730"/>
    </source>
</evidence>
<dbReference type="Gene3D" id="3.40.50.720">
    <property type="entry name" value="NAD(P)-binding Rossmann-like Domain"/>
    <property type="match status" value="1"/>
</dbReference>
<dbReference type="GO" id="GO:0003884">
    <property type="term" value="F:D-amino-acid oxidase activity"/>
    <property type="evidence" value="ECO:0007669"/>
    <property type="project" value="UniProtKB-EC"/>
</dbReference>
<keyword evidence="12" id="KW-1185">Reference proteome</keyword>
<dbReference type="GO" id="GO:0005737">
    <property type="term" value="C:cytoplasm"/>
    <property type="evidence" value="ECO:0007669"/>
    <property type="project" value="TreeGrafter"/>
</dbReference>
<dbReference type="InterPro" id="IPR023209">
    <property type="entry name" value="DAO"/>
</dbReference>
<protein>
    <recommendedName>
        <fullName evidence="7">D-amino-acid oxidase</fullName>
        <ecNumber evidence="6">1.4.3.3</ecNumber>
    </recommendedName>
</protein>
<evidence type="ECO:0000256" key="7">
    <source>
        <dbReference type="ARBA" id="ARBA00039751"/>
    </source>
</evidence>